<proteinExistence type="predicted"/>
<reference evidence="2 3" key="1">
    <citation type="submission" date="2024-01" db="EMBL/GenBank/DDBJ databases">
        <title>A draft genome for the cacao thread blight pathogen Marasmiellus scandens.</title>
        <authorList>
            <person name="Baruah I.K."/>
            <person name="Leung J."/>
            <person name="Bukari Y."/>
            <person name="Amoako-Attah I."/>
            <person name="Meinhardt L.W."/>
            <person name="Bailey B.A."/>
            <person name="Cohen S.P."/>
        </authorList>
    </citation>
    <scope>NUCLEOTIDE SEQUENCE [LARGE SCALE GENOMIC DNA]</scope>
    <source>
        <strain evidence="2 3">GH-19</strain>
    </source>
</reference>
<comment type="caution">
    <text evidence="2">The sequence shown here is derived from an EMBL/GenBank/DDBJ whole genome shotgun (WGS) entry which is preliminary data.</text>
</comment>
<feature type="region of interest" description="Disordered" evidence="1">
    <location>
        <begin position="76"/>
        <end position="108"/>
    </location>
</feature>
<keyword evidence="3" id="KW-1185">Reference proteome</keyword>
<feature type="region of interest" description="Disordered" evidence="1">
    <location>
        <begin position="1"/>
        <end position="60"/>
    </location>
</feature>
<feature type="compositionally biased region" description="Basic and acidic residues" evidence="1">
    <location>
        <begin position="88"/>
        <end position="98"/>
    </location>
</feature>
<dbReference type="EMBL" id="JBANRG010000013">
    <property type="protein sequence ID" value="KAK7461418.1"/>
    <property type="molecule type" value="Genomic_DNA"/>
</dbReference>
<feature type="region of interest" description="Disordered" evidence="1">
    <location>
        <begin position="139"/>
        <end position="160"/>
    </location>
</feature>
<protein>
    <submittedName>
        <fullName evidence="2">Uncharacterized protein</fullName>
    </submittedName>
</protein>
<name>A0ABR1JJN8_9AGAR</name>
<sequence>MTNRRPTTKRTPQPPPVAASTPYEINTIRNSTQHRHIGRHRTIKHARNSTPRRLPCSAWPLPSPQQLPLLPPPVRSTSPCHAPQPHRQRIDRERDIEPAPRSSSLMSGDPSCITAHGFCPFLVSSPLRLQAGHFFSPRTTATQTTSQSFTPRTTATQTMSRSLTLRTTATQTTSRSLTLHTTATQTMSRPLTLHTTATQTTSRSLFTPCTIAAQTRSRHFFTPASL</sequence>
<gene>
    <name evidence="2" type="ORF">VKT23_008596</name>
</gene>
<dbReference type="Proteomes" id="UP001498398">
    <property type="component" value="Unassembled WGS sequence"/>
</dbReference>
<accession>A0ABR1JJN8</accession>
<evidence type="ECO:0000313" key="2">
    <source>
        <dbReference type="EMBL" id="KAK7461418.1"/>
    </source>
</evidence>
<evidence type="ECO:0000256" key="1">
    <source>
        <dbReference type="SAM" id="MobiDB-lite"/>
    </source>
</evidence>
<feature type="compositionally biased region" description="Basic residues" evidence="1">
    <location>
        <begin position="32"/>
        <end position="47"/>
    </location>
</feature>
<evidence type="ECO:0000313" key="3">
    <source>
        <dbReference type="Proteomes" id="UP001498398"/>
    </source>
</evidence>
<organism evidence="2 3">
    <name type="scientific">Marasmiellus scandens</name>
    <dbReference type="NCBI Taxonomy" id="2682957"/>
    <lineage>
        <taxon>Eukaryota</taxon>
        <taxon>Fungi</taxon>
        <taxon>Dikarya</taxon>
        <taxon>Basidiomycota</taxon>
        <taxon>Agaricomycotina</taxon>
        <taxon>Agaricomycetes</taxon>
        <taxon>Agaricomycetidae</taxon>
        <taxon>Agaricales</taxon>
        <taxon>Marasmiineae</taxon>
        <taxon>Omphalotaceae</taxon>
        <taxon>Marasmiellus</taxon>
    </lineage>
</organism>